<comment type="caution">
    <text evidence="2">The sequence shown here is derived from an EMBL/GenBank/DDBJ whole genome shotgun (WGS) entry which is preliminary data.</text>
</comment>
<sequence length="989" mass="108439">MGKVYFRELIFIFALLTLAFNALGQSGFPYCEPFTTTQTRAATVTGGAAKLTAPNPDSAGNGVLQLTPASGNQSGFAYIDIPFSSMYGIKTSFEFFMYGGNGADGMTFFLFDANVSTFHTGGYGGSLGYAPNGTASGLSEGYIGIGLDVYGNYGNTIEGKTGGFASGSTRYPNSVVIRGPKSDNYKFIKGSRTNNDGTGSIPNNQRFPLSSGGSGTNRITSPDQNGYRKAYFDLQPNPSGVGYLINLSIEVTHDSQNRIVEIFKNEPYPYAAPQNLKLGFAASTGGSNNNHEIRNVIVEVSDDSDLQNPVAKDKSVQACDGLENVFEIKAIEDVDLLNDPDNNFIRCLQLAETAQELIPGEMDICSDEQCDPEKQSLQTTHGLFESDSEGGIIKFIPKPDFVGEEVTVYYTVTDNFGKTSEPKAIQVKINPTPEAIISTEDETTFYLGDQALLIANEGDNYFYQWYKDGEVLSNQTNSQLEALSTGEYHVTVKNEFGCEVKSNVISITTNIPPDIEIDLINREPEICQEEGKATFVIKDFLESAYYKVVRSNGNIVRDWTLLAGEDLEIEGLSYGDYKLLVYDRLRPIEEPISLDFSIEDLRDITVDLMFENIQCHDGTSGKIRFDLSNVTPPRSIGARFKRVGGEFSDGKIISSGNNEISDYLEFSNNNINFPAGKYVVEVFRHSNGNNKISCAVEFNIDIHPPSEPLTATVIQELDVCPVNHVTVLPEGGWGEYTYKWSNGATTQTVSALTPGTYSVTVTDKEGCEVTVDNIIVPENDAVSIEPGFVQPTCGASDGAINITSSNLDYNRHELVWRKDDPLNGEIIDGDATGITNVEAGKYYLILTEFVNGNCDEFVKEFDLKSQPTPIEIDFDDQEICEGETVSFSPSITSSSSDYQFNWYRDSTKQQPISNGDLGPEVVYNFLPDGTLEIEGLHFSESSYEYFVDVSGVDVCESLPDEMTKISIHVKPKPQAPLVQINGGYPRNIN</sequence>
<evidence type="ECO:0000256" key="1">
    <source>
        <dbReference type="SAM" id="MobiDB-lite"/>
    </source>
</evidence>
<dbReference type="InterPro" id="IPR013320">
    <property type="entry name" value="ConA-like_dom_sf"/>
</dbReference>
<organism evidence="2 3">
    <name type="scientific">Litoribacter ruber</name>
    <dbReference type="NCBI Taxonomy" id="702568"/>
    <lineage>
        <taxon>Bacteria</taxon>
        <taxon>Pseudomonadati</taxon>
        <taxon>Bacteroidota</taxon>
        <taxon>Cytophagia</taxon>
        <taxon>Cytophagales</taxon>
        <taxon>Cyclobacteriaceae</taxon>
        <taxon>Litoribacter</taxon>
    </lineage>
</organism>
<dbReference type="Gene3D" id="2.60.40.740">
    <property type="match status" value="1"/>
</dbReference>
<dbReference type="Gene3D" id="2.60.40.10">
    <property type="entry name" value="Immunoglobulins"/>
    <property type="match status" value="2"/>
</dbReference>
<dbReference type="Proteomes" id="UP001319104">
    <property type="component" value="Unassembled WGS sequence"/>
</dbReference>
<proteinExistence type="predicted"/>
<reference evidence="2 3" key="1">
    <citation type="submission" date="2021-05" db="EMBL/GenBank/DDBJ databases">
        <authorList>
            <person name="Zhang Z.D."/>
            <person name="Osman G."/>
        </authorList>
    </citation>
    <scope>NUCLEOTIDE SEQUENCE [LARGE SCALE GENOMIC DNA]</scope>
    <source>
        <strain evidence="2 3">KCTC 32217</strain>
    </source>
</reference>
<protein>
    <recommendedName>
        <fullName evidence="4">Ig-like domain-containing protein</fullName>
    </recommendedName>
</protein>
<dbReference type="EMBL" id="JAHCMY010000012">
    <property type="protein sequence ID" value="MBS9525440.1"/>
    <property type="molecule type" value="Genomic_DNA"/>
</dbReference>
<feature type="region of interest" description="Disordered" evidence="1">
    <location>
        <begin position="191"/>
        <end position="224"/>
    </location>
</feature>
<evidence type="ECO:0008006" key="4">
    <source>
        <dbReference type="Google" id="ProtNLM"/>
    </source>
</evidence>
<gene>
    <name evidence="2" type="ORF">KI659_15590</name>
</gene>
<evidence type="ECO:0000313" key="2">
    <source>
        <dbReference type="EMBL" id="MBS9525440.1"/>
    </source>
</evidence>
<feature type="compositionally biased region" description="Polar residues" evidence="1">
    <location>
        <begin position="191"/>
        <end position="208"/>
    </location>
</feature>
<dbReference type="InterPro" id="IPR013783">
    <property type="entry name" value="Ig-like_fold"/>
</dbReference>
<accession>A0AAP2G5E2</accession>
<evidence type="ECO:0000313" key="3">
    <source>
        <dbReference type="Proteomes" id="UP001319104"/>
    </source>
</evidence>
<keyword evidence="3" id="KW-1185">Reference proteome</keyword>
<dbReference type="GO" id="GO:0004553">
    <property type="term" value="F:hydrolase activity, hydrolyzing O-glycosyl compounds"/>
    <property type="evidence" value="ECO:0007669"/>
    <property type="project" value="UniProtKB-ARBA"/>
</dbReference>
<dbReference type="AlphaFoldDB" id="A0AAP2G5E2"/>
<dbReference type="Gene3D" id="2.60.120.200">
    <property type="match status" value="1"/>
</dbReference>
<dbReference type="RefSeq" id="WP_213946300.1">
    <property type="nucleotide sequence ID" value="NZ_JAHCMY010000012.1"/>
</dbReference>
<dbReference type="GO" id="GO:0005975">
    <property type="term" value="P:carbohydrate metabolic process"/>
    <property type="evidence" value="ECO:0007669"/>
    <property type="project" value="UniProtKB-ARBA"/>
</dbReference>
<name>A0AAP2G5E2_9BACT</name>
<dbReference type="SUPFAM" id="SSF49899">
    <property type="entry name" value="Concanavalin A-like lectins/glucanases"/>
    <property type="match status" value="1"/>
</dbReference>